<dbReference type="PROSITE" id="PS51866">
    <property type="entry name" value="MOP"/>
    <property type="match status" value="1"/>
</dbReference>
<dbReference type="Gene3D" id="2.40.50.100">
    <property type="match status" value="2"/>
</dbReference>
<dbReference type="NCBIfam" id="TIGR00637">
    <property type="entry name" value="ModE_repress"/>
    <property type="match status" value="1"/>
</dbReference>
<evidence type="ECO:0000256" key="3">
    <source>
        <dbReference type="ARBA" id="ARBA00022505"/>
    </source>
</evidence>
<dbReference type="GO" id="GO:0015689">
    <property type="term" value="P:molybdate ion transport"/>
    <property type="evidence" value="ECO:0007669"/>
    <property type="project" value="UniProtKB-UniRule"/>
</dbReference>
<dbReference type="SUPFAM" id="SSF50331">
    <property type="entry name" value="MOP-like"/>
    <property type="match status" value="2"/>
</dbReference>
<keyword evidence="2 5" id="KW-0813">Transport</keyword>
<evidence type="ECO:0000256" key="5">
    <source>
        <dbReference type="PIRNR" id="PIRNR005763"/>
    </source>
</evidence>
<name>A0A0A6DBR2_9PSED</name>
<dbReference type="EMBL" id="JSFK01000012">
    <property type="protein sequence ID" value="KHA72625.1"/>
    <property type="molecule type" value="Genomic_DNA"/>
</dbReference>
<reference evidence="8 9" key="1">
    <citation type="submission" date="2014-10" db="EMBL/GenBank/DDBJ databases">
        <title>Draft genome sequence of Pseudomonas chlororaphis EA105.</title>
        <authorList>
            <person name="McCully L.M."/>
            <person name="Bitzer A.S."/>
            <person name="Spence C."/>
            <person name="Bais H."/>
            <person name="Silby M.W."/>
        </authorList>
    </citation>
    <scope>NUCLEOTIDE SEQUENCE [LARGE SCALE GENOMIC DNA]</scope>
    <source>
        <strain evidence="8 9">EA105</strain>
    </source>
</reference>
<evidence type="ECO:0000259" key="7">
    <source>
        <dbReference type="PROSITE" id="PS51866"/>
    </source>
</evidence>
<evidence type="ECO:0000256" key="2">
    <source>
        <dbReference type="ARBA" id="ARBA00022448"/>
    </source>
</evidence>
<comment type="similarity">
    <text evidence="1 5">Belongs to the ModE family.</text>
</comment>
<dbReference type="PATRIC" id="fig|587753.9.peg.981"/>
<dbReference type="InterPro" id="IPR008995">
    <property type="entry name" value="Mo/tungstate-bd_C_term_dom"/>
</dbReference>
<proteinExistence type="inferred from homology"/>
<dbReference type="InterPro" id="IPR005116">
    <property type="entry name" value="Transp-assoc_OB_typ1"/>
</dbReference>
<accession>A0A0A6DBR2</accession>
<dbReference type="InterPro" id="IPR016462">
    <property type="entry name" value="ModE"/>
</dbReference>
<dbReference type="SUPFAM" id="SSF46785">
    <property type="entry name" value="Winged helix' DNA-binding domain"/>
    <property type="match status" value="1"/>
</dbReference>
<keyword evidence="4" id="KW-0677">Repeat</keyword>
<evidence type="ECO:0000313" key="8">
    <source>
        <dbReference type="EMBL" id="KHA72625.1"/>
    </source>
</evidence>
<keyword evidence="3 5" id="KW-0500">Molybdenum</keyword>
<evidence type="ECO:0000313" key="9">
    <source>
        <dbReference type="Proteomes" id="UP000030564"/>
    </source>
</evidence>
<dbReference type="GO" id="GO:0003700">
    <property type="term" value="F:DNA-binding transcription factor activity"/>
    <property type="evidence" value="ECO:0007669"/>
    <property type="project" value="InterPro"/>
</dbReference>
<comment type="caution">
    <text evidence="8">The sequence shown here is derived from an EMBL/GenBank/DDBJ whole genome shotgun (WGS) entry which is preliminary data.</text>
</comment>
<dbReference type="InterPro" id="IPR000847">
    <property type="entry name" value="LysR_HTH_N"/>
</dbReference>
<feature type="region of interest" description="Required for dimer formation and molybdate binding" evidence="6">
    <location>
        <begin position="115"/>
        <end position="123"/>
    </location>
</feature>
<dbReference type="AlphaFoldDB" id="A0A0A6DBR2"/>
<dbReference type="InterPro" id="IPR036388">
    <property type="entry name" value="WH-like_DNA-bd_sf"/>
</dbReference>
<evidence type="ECO:0000256" key="4">
    <source>
        <dbReference type="ARBA" id="ARBA00022737"/>
    </source>
</evidence>
<dbReference type="Pfam" id="PF00126">
    <property type="entry name" value="HTH_1"/>
    <property type="match status" value="1"/>
</dbReference>
<dbReference type="PANTHER" id="PTHR30432">
    <property type="entry name" value="TRANSCRIPTIONAL REGULATOR MODE"/>
    <property type="match status" value="1"/>
</dbReference>
<protein>
    <submittedName>
        <fullName evidence="8">ModE family transcriptional regulator</fullName>
    </submittedName>
</protein>
<dbReference type="InterPro" id="IPR036390">
    <property type="entry name" value="WH_DNA-bd_sf"/>
</dbReference>
<dbReference type="PANTHER" id="PTHR30432:SF1">
    <property type="entry name" value="DNA-BINDING TRANSCRIPTIONAL DUAL REGULATOR MODE"/>
    <property type="match status" value="1"/>
</dbReference>
<dbReference type="Pfam" id="PF03459">
    <property type="entry name" value="TOBE"/>
    <property type="match status" value="2"/>
</dbReference>
<dbReference type="InterPro" id="IPR051815">
    <property type="entry name" value="Molybdate_resp_trans_reg"/>
</dbReference>
<dbReference type="GO" id="GO:0030151">
    <property type="term" value="F:molybdenum ion binding"/>
    <property type="evidence" value="ECO:0007669"/>
    <property type="project" value="UniProtKB-UniRule"/>
</dbReference>
<dbReference type="InterPro" id="IPR003725">
    <property type="entry name" value="ModE-bd_N"/>
</dbReference>
<feature type="domain" description="Mop" evidence="7">
    <location>
        <begin position="114"/>
        <end position="180"/>
    </location>
</feature>
<evidence type="ECO:0000256" key="6">
    <source>
        <dbReference type="PIRSR" id="PIRSR005763-1"/>
    </source>
</evidence>
<gene>
    <name evidence="8" type="ORF">NZ35_14405</name>
</gene>
<dbReference type="NCBIfam" id="TIGR00638">
    <property type="entry name" value="Mop"/>
    <property type="match status" value="1"/>
</dbReference>
<dbReference type="Gene3D" id="1.10.10.10">
    <property type="entry name" value="Winged helix-like DNA-binding domain superfamily/Winged helix DNA-binding domain"/>
    <property type="match status" value="1"/>
</dbReference>
<dbReference type="InterPro" id="IPR004606">
    <property type="entry name" value="Mop_domain"/>
</dbReference>
<dbReference type="Proteomes" id="UP000030564">
    <property type="component" value="Unassembled WGS sequence"/>
</dbReference>
<evidence type="ECO:0000256" key="1">
    <source>
        <dbReference type="ARBA" id="ARBA00008110"/>
    </source>
</evidence>
<dbReference type="OrthoDB" id="9800709at2"/>
<dbReference type="PIRSF" id="PIRSF005763">
    <property type="entry name" value="Txn_reg_ModE"/>
    <property type="match status" value="1"/>
</dbReference>
<sequence>MSMPSLLSQHIVRRPQRIALLQHIAEQGSITRAAKSAGLSYKAAWDAIDELNNLAQKPLVERAVGGKGGGGAKLSSEGERVLRLYQKLQALQAQVLEAAEDASDLDLLGRLMLRTSARNQLHGKVVAIAAQGRNDLIRLELAEGLCLDAQITHDSTVHLELQTGTEVVALIKAGWLELLGTEQSATSGHNLLKGTIEAILDAEDGPSEVRITLPNGHTLCALAEPLDLRTRGLTVEQPVQVQFSPSNVLIGTPL</sequence>
<organism evidence="8 9">
    <name type="scientific">Pseudomonas chlororaphis</name>
    <dbReference type="NCBI Taxonomy" id="587753"/>
    <lineage>
        <taxon>Bacteria</taxon>
        <taxon>Pseudomonadati</taxon>
        <taxon>Pseudomonadota</taxon>
        <taxon>Gammaproteobacteria</taxon>
        <taxon>Pseudomonadales</taxon>
        <taxon>Pseudomonadaceae</taxon>
        <taxon>Pseudomonas</taxon>
    </lineage>
</organism>